<dbReference type="EMBL" id="VSRR010002470">
    <property type="protein sequence ID" value="MPC31603.1"/>
    <property type="molecule type" value="Genomic_DNA"/>
</dbReference>
<proteinExistence type="predicted"/>
<reference evidence="1 2" key="1">
    <citation type="submission" date="2019-05" db="EMBL/GenBank/DDBJ databases">
        <title>Another draft genome of Portunus trituberculatus and its Hox gene families provides insights of decapod evolution.</title>
        <authorList>
            <person name="Jeong J.-H."/>
            <person name="Song I."/>
            <person name="Kim S."/>
            <person name="Choi T."/>
            <person name="Kim D."/>
            <person name="Ryu S."/>
            <person name="Kim W."/>
        </authorList>
    </citation>
    <scope>NUCLEOTIDE SEQUENCE [LARGE SCALE GENOMIC DNA]</scope>
    <source>
        <tissue evidence="1">Muscle</tissue>
    </source>
</reference>
<organism evidence="1 2">
    <name type="scientific">Portunus trituberculatus</name>
    <name type="common">Swimming crab</name>
    <name type="synonym">Neptunus trituberculatus</name>
    <dbReference type="NCBI Taxonomy" id="210409"/>
    <lineage>
        <taxon>Eukaryota</taxon>
        <taxon>Metazoa</taxon>
        <taxon>Ecdysozoa</taxon>
        <taxon>Arthropoda</taxon>
        <taxon>Crustacea</taxon>
        <taxon>Multicrustacea</taxon>
        <taxon>Malacostraca</taxon>
        <taxon>Eumalacostraca</taxon>
        <taxon>Eucarida</taxon>
        <taxon>Decapoda</taxon>
        <taxon>Pleocyemata</taxon>
        <taxon>Brachyura</taxon>
        <taxon>Eubrachyura</taxon>
        <taxon>Portunoidea</taxon>
        <taxon>Portunidae</taxon>
        <taxon>Portuninae</taxon>
        <taxon>Portunus</taxon>
    </lineage>
</organism>
<evidence type="ECO:0000313" key="2">
    <source>
        <dbReference type="Proteomes" id="UP000324222"/>
    </source>
</evidence>
<evidence type="ECO:0000313" key="1">
    <source>
        <dbReference type="EMBL" id="MPC31603.1"/>
    </source>
</evidence>
<dbReference type="AlphaFoldDB" id="A0A5B7EF40"/>
<comment type="caution">
    <text evidence="1">The sequence shown here is derived from an EMBL/GenBank/DDBJ whole genome shotgun (WGS) entry which is preliminary data.</text>
</comment>
<gene>
    <name evidence="1" type="ORF">E2C01_024896</name>
</gene>
<name>A0A5B7EF40_PORTR</name>
<dbReference type="Proteomes" id="UP000324222">
    <property type="component" value="Unassembled WGS sequence"/>
</dbReference>
<keyword evidence="2" id="KW-1185">Reference proteome</keyword>
<sequence length="186" mass="20260">MIQAVAHMAVALPWVSLGPLKPLQMMLYLSKEIMQRVQMLHTPVTAPVGEKKERIDCSTMCCDTLTESSIDLTVGAAEHPHAAGEAVVAEEGEVGGQHDQVLDIFWNEVHNSRPIRIAECGRTRTVWGEREREMKLVGGVLIRSGMKLLRGVAGGARSYIPPSEEGSSVTRLLRIEKPIRAAAGLA</sequence>
<protein>
    <submittedName>
        <fullName evidence="1">Uncharacterized protein</fullName>
    </submittedName>
</protein>
<accession>A0A5B7EF40</accession>